<accession>A0A381UT17</accession>
<keyword evidence="5" id="KW-0963">Cytoplasm</keyword>
<evidence type="ECO:0000256" key="5">
    <source>
        <dbReference type="ARBA" id="ARBA00022490"/>
    </source>
</evidence>
<evidence type="ECO:0000256" key="1">
    <source>
        <dbReference type="ARBA" id="ARBA00004496"/>
    </source>
</evidence>
<dbReference type="SUPFAM" id="SSF109755">
    <property type="entry name" value="PhoU-like"/>
    <property type="match status" value="1"/>
</dbReference>
<dbReference type="FunFam" id="1.20.58.220:FF:000004">
    <property type="entry name" value="Phosphate-specific transport system accessory protein PhoU"/>
    <property type="match status" value="1"/>
</dbReference>
<protein>
    <recommendedName>
        <fullName evidence="7">PhoU domain-containing protein</fullName>
    </recommendedName>
</protein>
<evidence type="ECO:0000256" key="6">
    <source>
        <dbReference type="ARBA" id="ARBA00022592"/>
    </source>
</evidence>
<sequence>MPREDFERNLKGVEDDVVQLSSMVEKAIFKSIEALKERDISASQKVVDDDDVIDEKQQTIENRCIDLIALEAPMAGDLRVLIAAMMVANELERMGDYAEGIAKISVSMGNLPPLKPLIDIPRMADKSVDMLRRSTQAFVNRDVESATAVLLADDEVDDIYEQVYRELLTYMMADPSTIQRATYLLWVAHDLERVADRTTNIAERVIYLVTGETKVEYPR</sequence>
<comment type="similarity">
    <text evidence="2">Belongs to the PhoU family.</text>
</comment>
<dbReference type="GO" id="GO:0045936">
    <property type="term" value="P:negative regulation of phosphate metabolic process"/>
    <property type="evidence" value="ECO:0007669"/>
    <property type="project" value="InterPro"/>
</dbReference>
<keyword evidence="4" id="KW-0813">Transport</keyword>
<dbReference type="NCBIfam" id="TIGR02135">
    <property type="entry name" value="phoU_full"/>
    <property type="match status" value="1"/>
</dbReference>
<dbReference type="GO" id="GO:0006817">
    <property type="term" value="P:phosphate ion transport"/>
    <property type="evidence" value="ECO:0007669"/>
    <property type="project" value="UniProtKB-KW"/>
</dbReference>
<dbReference type="Pfam" id="PF01895">
    <property type="entry name" value="PhoU"/>
    <property type="match status" value="2"/>
</dbReference>
<proteinExistence type="inferred from homology"/>
<dbReference type="InterPro" id="IPR026022">
    <property type="entry name" value="PhoU_dom"/>
</dbReference>
<dbReference type="EMBL" id="UINC01007084">
    <property type="protein sequence ID" value="SVA31322.1"/>
    <property type="molecule type" value="Genomic_DNA"/>
</dbReference>
<comment type="subcellular location">
    <subcellularLocation>
        <location evidence="1">Cytoplasm</location>
    </subcellularLocation>
</comment>
<comment type="subunit">
    <text evidence="3">Homodimer.</text>
</comment>
<dbReference type="InterPro" id="IPR028366">
    <property type="entry name" value="PhoU"/>
</dbReference>
<name>A0A381UT17_9ZZZZ</name>
<reference evidence="8" key="1">
    <citation type="submission" date="2018-05" db="EMBL/GenBank/DDBJ databases">
        <authorList>
            <person name="Lanie J.A."/>
            <person name="Ng W.-L."/>
            <person name="Kazmierczak K.M."/>
            <person name="Andrzejewski T.M."/>
            <person name="Davidsen T.M."/>
            <person name="Wayne K.J."/>
            <person name="Tettelin H."/>
            <person name="Glass J.I."/>
            <person name="Rusch D."/>
            <person name="Podicherti R."/>
            <person name="Tsui H.-C.T."/>
            <person name="Winkler M.E."/>
        </authorList>
    </citation>
    <scope>NUCLEOTIDE SEQUENCE</scope>
</reference>
<gene>
    <name evidence="8" type="ORF">METZ01_LOCUS84176</name>
</gene>
<evidence type="ECO:0000313" key="8">
    <source>
        <dbReference type="EMBL" id="SVA31322.1"/>
    </source>
</evidence>
<dbReference type="GO" id="GO:0005737">
    <property type="term" value="C:cytoplasm"/>
    <property type="evidence" value="ECO:0007669"/>
    <property type="project" value="UniProtKB-SubCell"/>
</dbReference>
<evidence type="ECO:0000256" key="4">
    <source>
        <dbReference type="ARBA" id="ARBA00022448"/>
    </source>
</evidence>
<dbReference type="InterPro" id="IPR038078">
    <property type="entry name" value="PhoU-like_sf"/>
</dbReference>
<dbReference type="PANTHER" id="PTHR42930">
    <property type="entry name" value="PHOSPHATE-SPECIFIC TRANSPORT SYSTEM ACCESSORY PROTEIN PHOU"/>
    <property type="match status" value="1"/>
</dbReference>
<feature type="domain" description="PhoU" evidence="7">
    <location>
        <begin position="120"/>
        <end position="205"/>
    </location>
</feature>
<evidence type="ECO:0000256" key="3">
    <source>
        <dbReference type="ARBA" id="ARBA00011738"/>
    </source>
</evidence>
<feature type="domain" description="PhoU" evidence="7">
    <location>
        <begin position="18"/>
        <end position="104"/>
    </location>
</feature>
<dbReference type="Gene3D" id="1.20.58.220">
    <property type="entry name" value="Phosphate transport system protein phou homolog 2, domain 2"/>
    <property type="match status" value="1"/>
</dbReference>
<evidence type="ECO:0000259" key="7">
    <source>
        <dbReference type="Pfam" id="PF01895"/>
    </source>
</evidence>
<dbReference type="PIRSF" id="PIRSF003107">
    <property type="entry name" value="PhoU"/>
    <property type="match status" value="1"/>
</dbReference>
<dbReference type="AlphaFoldDB" id="A0A381UT17"/>
<dbReference type="PANTHER" id="PTHR42930:SF3">
    <property type="entry name" value="PHOSPHATE-SPECIFIC TRANSPORT SYSTEM ACCESSORY PROTEIN PHOU"/>
    <property type="match status" value="1"/>
</dbReference>
<keyword evidence="6" id="KW-0592">Phosphate transport</keyword>
<evidence type="ECO:0000256" key="2">
    <source>
        <dbReference type="ARBA" id="ARBA00008107"/>
    </source>
</evidence>
<dbReference type="GO" id="GO:0030643">
    <property type="term" value="P:intracellular phosphate ion homeostasis"/>
    <property type="evidence" value="ECO:0007669"/>
    <property type="project" value="InterPro"/>
</dbReference>
<organism evidence="8">
    <name type="scientific">marine metagenome</name>
    <dbReference type="NCBI Taxonomy" id="408172"/>
    <lineage>
        <taxon>unclassified sequences</taxon>
        <taxon>metagenomes</taxon>
        <taxon>ecological metagenomes</taxon>
    </lineage>
</organism>